<dbReference type="EMBL" id="BAAAQG010000003">
    <property type="protein sequence ID" value="GAA1700336.1"/>
    <property type="molecule type" value="Genomic_DNA"/>
</dbReference>
<feature type="domain" description="HTH deoR-type" evidence="4">
    <location>
        <begin position="11"/>
        <end position="66"/>
    </location>
</feature>
<dbReference type="PANTHER" id="PTHR34580:SF3">
    <property type="entry name" value="PROTEIN PAFB"/>
    <property type="match status" value="1"/>
</dbReference>
<evidence type="ECO:0000256" key="3">
    <source>
        <dbReference type="SAM" id="MobiDB-lite"/>
    </source>
</evidence>
<proteinExistence type="predicted"/>
<comment type="caution">
    <text evidence="5">The sequence shown here is derived from an EMBL/GenBank/DDBJ whole genome shotgun (WGS) entry which is preliminary data.</text>
</comment>
<reference evidence="5 6" key="1">
    <citation type="journal article" date="2019" name="Int. J. Syst. Evol. Microbiol.">
        <title>The Global Catalogue of Microorganisms (GCM) 10K type strain sequencing project: providing services to taxonomists for standard genome sequencing and annotation.</title>
        <authorList>
            <consortium name="The Broad Institute Genomics Platform"/>
            <consortium name="The Broad Institute Genome Sequencing Center for Infectious Disease"/>
            <person name="Wu L."/>
            <person name="Ma J."/>
        </authorList>
    </citation>
    <scope>NUCLEOTIDE SEQUENCE [LARGE SCALE GENOMIC DNA]</scope>
    <source>
        <strain evidence="5 6">JCM 16002</strain>
    </source>
</reference>
<accession>A0ABN2I8E1</accession>
<name>A0ABN2I8E1_9ACTN</name>
<dbReference type="Pfam" id="PF13280">
    <property type="entry name" value="WYL"/>
    <property type="match status" value="1"/>
</dbReference>
<protein>
    <submittedName>
        <fullName evidence="5">YafY family protein</fullName>
    </submittedName>
</protein>
<dbReference type="InterPro" id="IPR001034">
    <property type="entry name" value="DeoR_HTH"/>
</dbReference>
<keyword evidence="2" id="KW-0804">Transcription</keyword>
<dbReference type="InterPro" id="IPR036388">
    <property type="entry name" value="WH-like_DNA-bd_sf"/>
</dbReference>
<evidence type="ECO:0000313" key="6">
    <source>
        <dbReference type="Proteomes" id="UP001500383"/>
    </source>
</evidence>
<dbReference type="InterPro" id="IPR026881">
    <property type="entry name" value="WYL_dom"/>
</dbReference>
<dbReference type="Pfam" id="PF25583">
    <property type="entry name" value="WCX"/>
    <property type="match status" value="1"/>
</dbReference>
<keyword evidence="1" id="KW-0805">Transcription regulation</keyword>
<dbReference type="InterPro" id="IPR013196">
    <property type="entry name" value="HTH_11"/>
</dbReference>
<dbReference type="Gene3D" id="1.10.10.10">
    <property type="entry name" value="Winged helix-like DNA-binding domain superfamily/Winged helix DNA-binding domain"/>
    <property type="match status" value="1"/>
</dbReference>
<dbReference type="PROSITE" id="PS52050">
    <property type="entry name" value="WYL"/>
    <property type="match status" value="1"/>
</dbReference>
<dbReference type="Pfam" id="PF08279">
    <property type="entry name" value="HTH_11"/>
    <property type="match status" value="1"/>
</dbReference>
<feature type="region of interest" description="Disordered" evidence="3">
    <location>
        <begin position="326"/>
        <end position="345"/>
    </location>
</feature>
<evidence type="ECO:0000313" key="5">
    <source>
        <dbReference type="EMBL" id="GAA1700336.1"/>
    </source>
</evidence>
<organism evidence="5 6">
    <name type="scientific">Dietzia cercidiphylli</name>
    <dbReference type="NCBI Taxonomy" id="498199"/>
    <lineage>
        <taxon>Bacteria</taxon>
        <taxon>Bacillati</taxon>
        <taxon>Actinomycetota</taxon>
        <taxon>Actinomycetes</taxon>
        <taxon>Mycobacteriales</taxon>
        <taxon>Dietziaceae</taxon>
        <taxon>Dietzia</taxon>
    </lineage>
</organism>
<dbReference type="InterPro" id="IPR036390">
    <property type="entry name" value="WH_DNA-bd_sf"/>
</dbReference>
<evidence type="ECO:0000256" key="2">
    <source>
        <dbReference type="ARBA" id="ARBA00023163"/>
    </source>
</evidence>
<dbReference type="InterPro" id="IPR057727">
    <property type="entry name" value="WCX_dom"/>
</dbReference>
<dbReference type="InterPro" id="IPR051534">
    <property type="entry name" value="CBASS_pafABC_assoc_protein"/>
</dbReference>
<evidence type="ECO:0000259" key="4">
    <source>
        <dbReference type="PROSITE" id="PS51000"/>
    </source>
</evidence>
<gene>
    <name evidence="5" type="ORF">GCM10009831_06080</name>
</gene>
<dbReference type="SUPFAM" id="SSF46785">
    <property type="entry name" value="Winged helix' DNA-binding domain"/>
    <property type="match status" value="1"/>
</dbReference>
<dbReference type="PANTHER" id="PTHR34580">
    <property type="match status" value="1"/>
</dbReference>
<sequence>MDDVTEDKMPTTQRVLGLLDLLQRRTVWTGPELAAELGVTTRSVRRDVDRLRDLGYPVESERGAGGGYRLGSGRRLPPLLLDDREAVAVAIALRLAAGGAVAGVGEHALGALTKLDQVMPGRLREKVADVSESMVAVPGTDTPVEPELLMELGHAVRGSEQVRLDYRDRAGRDTERRVEPYRIVVLGRRWYLLSYDLERADWRTFRLDRIRAVHRSRWRFTPRPDVPDPATHVQHSVTAAPYEHLASVVVHAPAEEVLECFPPTYGTVTELRSADHPDGPACRLETGAPELDELAWHLGRLPGPFVVESPDSLRGHLAAIAGRLAHAAGPVEPDHDDPATTGGDN</sequence>
<keyword evidence="6" id="KW-1185">Reference proteome</keyword>
<dbReference type="PROSITE" id="PS51000">
    <property type="entry name" value="HTH_DEOR_2"/>
    <property type="match status" value="1"/>
</dbReference>
<dbReference type="Proteomes" id="UP001500383">
    <property type="component" value="Unassembled WGS sequence"/>
</dbReference>
<evidence type="ECO:0000256" key="1">
    <source>
        <dbReference type="ARBA" id="ARBA00023015"/>
    </source>
</evidence>